<dbReference type="InterPro" id="IPR001254">
    <property type="entry name" value="Trypsin_dom"/>
</dbReference>
<dbReference type="PROSITE" id="PS00135">
    <property type="entry name" value="TRYPSIN_SER"/>
    <property type="match status" value="1"/>
</dbReference>
<evidence type="ECO:0000256" key="6">
    <source>
        <dbReference type="RuleBase" id="RU363034"/>
    </source>
</evidence>
<dbReference type="InterPro" id="IPR001314">
    <property type="entry name" value="Peptidase_S1A"/>
</dbReference>
<dbReference type="InterPro" id="IPR009003">
    <property type="entry name" value="Peptidase_S1_PA"/>
</dbReference>
<keyword evidence="5" id="KW-1015">Disulfide bond</keyword>
<dbReference type="GO" id="GO:0006508">
    <property type="term" value="P:proteolysis"/>
    <property type="evidence" value="ECO:0007669"/>
    <property type="project" value="UniProtKB-KW"/>
</dbReference>
<evidence type="ECO:0000256" key="3">
    <source>
        <dbReference type="ARBA" id="ARBA00022801"/>
    </source>
</evidence>
<dbReference type="InterPro" id="IPR043504">
    <property type="entry name" value="Peptidase_S1_PA_chymotrypsin"/>
</dbReference>
<keyword evidence="2 6" id="KW-0645">Protease</keyword>
<dbReference type="InterPro" id="IPR018114">
    <property type="entry name" value="TRYPSIN_HIS"/>
</dbReference>
<gene>
    <name evidence="8" type="ORF">BINO364_LOCUS231</name>
</gene>
<name>A0A8J9U323_9NEOP</name>
<dbReference type="GO" id="GO:0004252">
    <property type="term" value="F:serine-type endopeptidase activity"/>
    <property type="evidence" value="ECO:0007669"/>
    <property type="project" value="InterPro"/>
</dbReference>
<proteinExistence type="inferred from homology"/>
<dbReference type="OrthoDB" id="7452977at2759"/>
<comment type="similarity">
    <text evidence="1">Belongs to the peptidase S1 family.</text>
</comment>
<dbReference type="AlphaFoldDB" id="A0A8J9U323"/>
<dbReference type="Gene3D" id="2.40.10.10">
    <property type="entry name" value="Trypsin-like serine proteases"/>
    <property type="match status" value="1"/>
</dbReference>
<dbReference type="EMBL" id="OV170221">
    <property type="protein sequence ID" value="CAH0713031.1"/>
    <property type="molecule type" value="Genomic_DNA"/>
</dbReference>
<dbReference type="InterPro" id="IPR033116">
    <property type="entry name" value="TRYPSIN_SER"/>
</dbReference>
<keyword evidence="9" id="KW-1185">Reference proteome</keyword>
<keyword evidence="4 6" id="KW-0720">Serine protease</keyword>
<reference evidence="8" key="1">
    <citation type="submission" date="2021-12" db="EMBL/GenBank/DDBJ databases">
        <authorList>
            <person name="Martin H S."/>
        </authorList>
    </citation>
    <scope>NUCLEOTIDE SEQUENCE</scope>
</reference>
<evidence type="ECO:0000259" key="7">
    <source>
        <dbReference type="PROSITE" id="PS50240"/>
    </source>
</evidence>
<evidence type="ECO:0000256" key="5">
    <source>
        <dbReference type="ARBA" id="ARBA00023157"/>
    </source>
</evidence>
<dbReference type="PROSITE" id="PS50240">
    <property type="entry name" value="TRYPSIN_DOM"/>
    <property type="match status" value="1"/>
</dbReference>
<evidence type="ECO:0000256" key="4">
    <source>
        <dbReference type="ARBA" id="ARBA00022825"/>
    </source>
</evidence>
<feature type="domain" description="Peptidase S1" evidence="7">
    <location>
        <begin position="22"/>
        <end position="260"/>
    </location>
</feature>
<dbReference type="Pfam" id="PF00089">
    <property type="entry name" value="Trypsin"/>
    <property type="match status" value="1"/>
</dbReference>
<dbReference type="SUPFAM" id="SSF50494">
    <property type="entry name" value="Trypsin-like serine proteases"/>
    <property type="match status" value="1"/>
</dbReference>
<protein>
    <recommendedName>
        <fullName evidence="7">Peptidase S1 domain-containing protein</fullName>
    </recommendedName>
</protein>
<accession>A0A8J9U323</accession>
<evidence type="ECO:0000256" key="1">
    <source>
        <dbReference type="ARBA" id="ARBA00007664"/>
    </source>
</evidence>
<dbReference type="Proteomes" id="UP000838878">
    <property type="component" value="Chromosome 1"/>
</dbReference>
<keyword evidence="3 6" id="KW-0378">Hydrolase</keyword>
<evidence type="ECO:0000256" key="2">
    <source>
        <dbReference type="ARBA" id="ARBA00022670"/>
    </source>
</evidence>
<dbReference type="SMART" id="SM00020">
    <property type="entry name" value="Tryp_SPc"/>
    <property type="match status" value="1"/>
</dbReference>
<evidence type="ECO:0000313" key="8">
    <source>
        <dbReference type="EMBL" id="CAH0713031.1"/>
    </source>
</evidence>
<sequence>MKLHYFIFILNSINQTVATLRVLGGRDSLKDEFPFAVRLEILIIRQDIKEYFRFCTGTAIRSTWILTAGHCYFKELDHPKVKSFARYNSYFPKFLGQISPLLEFLRHPSYSKLLYENVENDLALFRCEKLSVASYAKISAVDYRSFVGHEALVLGFGSTNASALEKPLQVLKGMLNKCLTNDVETKHMMCLVPSCGLVATICGGDSGGAVLHPSGVVGVNSMSLDDCDENTKTLSRTPGSSASIIAMVSPNLNWIVNIISYKNNANVKFNAF</sequence>
<organism evidence="8 9">
    <name type="scientific">Brenthis ino</name>
    <name type="common">lesser marbled fritillary</name>
    <dbReference type="NCBI Taxonomy" id="405034"/>
    <lineage>
        <taxon>Eukaryota</taxon>
        <taxon>Metazoa</taxon>
        <taxon>Ecdysozoa</taxon>
        <taxon>Arthropoda</taxon>
        <taxon>Hexapoda</taxon>
        <taxon>Insecta</taxon>
        <taxon>Pterygota</taxon>
        <taxon>Neoptera</taxon>
        <taxon>Endopterygota</taxon>
        <taxon>Lepidoptera</taxon>
        <taxon>Glossata</taxon>
        <taxon>Ditrysia</taxon>
        <taxon>Papilionoidea</taxon>
        <taxon>Nymphalidae</taxon>
        <taxon>Heliconiinae</taxon>
        <taxon>Argynnini</taxon>
        <taxon>Brenthis</taxon>
    </lineage>
</organism>
<dbReference type="PANTHER" id="PTHR24276">
    <property type="entry name" value="POLYSERASE-RELATED"/>
    <property type="match status" value="1"/>
</dbReference>
<dbReference type="PROSITE" id="PS00134">
    <property type="entry name" value="TRYPSIN_HIS"/>
    <property type="match status" value="1"/>
</dbReference>
<dbReference type="PANTHER" id="PTHR24276:SF98">
    <property type="entry name" value="FI18310P1-RELATED"/>
    <property type="match status" value="1"/>
</dbReference>
<dbReference type="InterPro" id="IPR050430">
    <property type="entry name" value="Peptidase_S1"/>
</dbReference>
<evidence type="ECO:0000313" key="9">
    <source>
        <dbReference type="Proteomes" id="UP000838878"/>
    </source>
</evidence>
<feature type="non-terminal residue" evidence="8">
    <location>
        <position position="272"/>
    </location>
</feature>
<dbReference type="PRINTS" id="PR00722">
    <property type="entry name" value="CHYMOTRYPSIN"/>
</dbReference>